<evidence type="ECO:0000256" key="3">
    <source>
        <dbReference type="ARBA" id="ARBA00006179"/>
    </source>
</evidence>
<keyword evidence="7" id="KW-0963">Cytoplasm</keyword>
<dbReference type="GO" id="GO:0005737">
    <property type="term" value="C:cytoplasm"/>
    <property type="evidence" value="ECO:0007669"/>
    <property type="project" value="UniProtKB-SubCell"/>
</dbReference>
<name>A0A6A6H582_VIRVR</name>
<accession>A0A6A6H582</accession>
<dbReference type="InterPro" id="IPR042263">
    <property type="entry name" value="DPH1/DPH2_1"/>
</dbReference>
<evidence type="ECO:0000256" key="8">
    <source>
        <dbReference type="SAM" id="MobiDB-lite"/>
    </source>
</evidence>
<proteinExistence type="inferred from homology"/>
<keyword evidence="10" id="KW-1185">Reference proteome</keyword>
<dbReference type="InterPro" id="IPR010014">
    <property type="entry name" value="DHP2"/>
</dbReference>
<keyword evidence="5 7" id="KW-0408">Iron</keyword>
<dbReference type="UniPathway" id="UPA00559"/>
<dbReference type="GO" id="GO:0046872">
    <property type="term" value="F:metal ion binding"/>
    <property type="evidence" value="ECO:0007669"/>
    <property type="project" value="UniProtKB-KW"/>
</dbReference>
<evidence type="ECO:0000256" key="1">
    <source>
        <dbReference type="ARBA" id="ARBA00001966"/>
    </source>
</evidence>
<comment type="subcellular location">
    <subcellularLocation>
        <location evidence="7">Cytoplasm</location>
    </subcellularLocation>
</comment>
<evidence type="ECO:0000256" key="7">
    <source>
        <dbReference type="RuleBase" id="RU364133"/>
    </source>
</evidence>
<protein>
    <recommendedName>
        <fullName evidence="7">2-(3-amino-3-carboxypropyl)histidine synthase subunit 2</fullName>
    </recommendedName>
</protein>
<reference evidence="9" key="1">
    <citation type="journal article" date="2020" name="Stud. Mycol.">
        <title>101 Dothideomycetes genomes: a test case for predicting lifestyles and emergence of pathogens.</title>
        <authorList>
            <person name="Haridas S."/>
            <person name="Albert R."/>
            <person name="Binder M."/>
            <person name="Bloem J."/>
            <person name="Labutti K."/>
            <person name="Salamov A."/>
            <person name="Andreopoulos B."/>
            <person name="Baker S."/>
            <person name="Barry K."/>
            <person name="Bills G."/>
            <person name="Bluhm B."/>
            <person name="Cannon C."/>
            <person name="Castanera R."/>
            <person name="Culley D."/>
            <person name="Daum C."/>
            <person name="Ezra D."/>
            <person name="Gonzalez J."/>
            <person name="Henrissat B."/>
            <person name="Kuo A."/>
            <person name="Liang C."/>
            <person name="Lipzen A."/>
            <person name="Lutzoni F."/>
            <person name="Magnuson J."/>
            <person name="Mondo S."/>
            <person name="Nolan M."/>
            <person name="Ohm R."/>
            <person name="Pangilinan J."/>
            <person name="Park H.-J."/>
            <person name="Ramirez L."/>
            <person name="Alfaro M."/>
            <person name="Sun H."/>
            <person name="Tritt A."/>
            <person name="Yoshinaga Y."/>
            <person name="Zwiers L.-H."/>
            <person name="Turgeon B."/>
            <person name="Goodwin S."/>
            <person name="Spatafora J."/>
            <person name="Crous P."/>
            <person name="Grigoriev I."/>
        </authorList>
    </citation>
    <scope>NUCLEOTIDE SEQUENCE</scope>
    <source>
        <strain evidence="9">Tuck. ex Michener</strain>
    </source>
</reference>
<feature type="compositionally biased region" description="Polar residues" evidence="8">
    <location>
        <begin position="289"/>
        <end position="308"/>
    </location>
</feature>
<organism evidence="9 10">
    <name type="scientific">Viridothelium virens</name>
    <name type="common">Speckled blister lichen</name>
    <name type="synonym">Trypethelium virens</name>
    <dbReference type="NCBI Taxonomy" id="1048519"/>
    <lineage>
        <taxon>Eukaryota</taxon>
        <taxon>Fungi</taxon>
        <taxon>Dikarya</taxon>
        <taxon>Ascomycota</taxon>
        <taxon>Pezizomycotina</taxon>
        <taxon>Dothideomycetes</taxon>
        <taxon>Dothideomycetes incertae sedis</taxon>
        <taxon>Trypetheliales</taxon>
        <taxon>Trypetheliaceae</taxon>
        <taxon>Viridothelium</taxon>
    </lineage>
</organism>
<dbReference type="PANTHER" id="PTHR10762">
    <property type="entry name" value="DIPHTHAMIDE BIOSYNTHESIS PROTEIN"/>
    <property type="match status" value="1"/>
</dbReference>
<dbReference type="SFLD" id="SFLDG01121">
    <property type="entry name" value="Diphthamide_biosynthesis"/>
    <property type="match status" value="1"/>
</dbReference>
<evidence type="ECO:0000256" key="6">
    <source>
        <dbReference type="ARBA" id="ARBA00023014"/>
    </source>
</evidence>
<dbReference type="NCBIfam" id="TIGR00322">
    <property type="entry name" value="diphth2_R"/>
    <property type="match status" value="1"/>
</dbReference>
<dbReference type="GO" id="GO:0090560">
    <property type="term" value="F:2-(3-amino-3-carboxypropyl)histidine synthase activity"/>
    <property type="evidence" value="ECO:0007669"/>
    <property type="project" value="InterPro"/>
</dbReference>
<dbReference type="OrthoDB" id="449241at2759"/>
<dbReference type="AlphaFoldDB" id="A0A6A6H582"/>
<dbReference type="InterPro" id="IPR042265">
    <property type="entry name" value="DPH1/DPH2_3"/>
</dbReference>
<evidence type="ECO:0000313" key="10">
    <source>
        <dbReference type="Proteomes" id="UP000800092"/>
    </source>
</evidence>
<comment type="pathway">
    <text evidence="2 7">Protein modification; peptidyl-diphthamide biosynthesis.</text>
</comment>
<feature type="region of interest" description="Disordered" evidence="8">
    <location>
        <begin position="435"/>
        <end position="521"/>
    </location>
</feature>
<evidence type="ECO:0000256" key="5">
    <source>
        <dbReference type="ARBA" id="ARBA00023004"/>
    </source>
</evidence>
<keyword evidence="4 7" id="KW-0479">Metal-binding</keyword>
<feature type="compositionally biased region" description="Basic and acidic residues" evidence="8">
    <location>
        <begin position="444"/>
        <end position="458"/>
    </location>
</feature>
<dbReference type="FunFam" id="3.40.50.11860:FF:000001">
    <property type="entry name" value="2-(3-amino-3-carboxypropyl)histidine synthase subunit 2"/>
    <property type="match status" value="1"/>
</dbReference>
<feature type="region of interest" description="Disordered" evidence="8">
    <location>
        <begin position="289"/>
        <end position="313"/>
    </location>
</feature>
<evidence type="ECO:0000313" key="9">
    <source>
        <dbReference type="EMBL" id="KAF2233256.1"/>
    </source>
</evidence>
<feature type="compositionally biased region" description="Acidic residues" evidence="8">
    <location>
        <begin position="459"/>
        <end position="484"/>
    </location>
</feature>
<dbReference type="Gene3D" id="3.40.50.11840">
    <property type="entry name" value="Diphthamide synthesis DPH1/DPH2 domain 1"/>
    <property type="match status" value="1"/>
</dbReference>
<evidence type="ECO:0000256" key="2">
    <source>
        <dbReference type="ARBA" id="ARBA00005156"/>
    </source>
</evidence>
<dbReference type="Pfam" id="PF01866">
    <property type="entry name" value="Diphthamide_syn"/>
    <property type="match status" value="1"/>
</dbReference>
<comment type="function">
    <text evidence="7">Required for the first step of diphthamide biosynthesis, a post-translational modification of histidine which occurs in elongation factor 2. DPH1 and DPH2 transfer a 3-amino-3-carboxypropyl (ACP) group from S-adenosyl-L-methionine (SAM) to a histidine residue, the reaction is assisted by a reduction system comprising DPH3 and a NADH-dependent reductase. Facilitates the reduction of the catalytic iron-sulfur cluster found in the DPH1 subunit.</text>
</comment>
<dbReference type="Proteomes" id="UP000800092">
    <property type="component" value="Unassembled WGS sequence"/>
</dbReference>
<comment type="cofactor">
    <cofactor evidence="1">
        <name>[4Fe-4S] cluster</name>
        <dbReference type="ChEBI" id="CHEBI:49883"/>
    </cofactor>
</comment>
<dbReference type="Gene3D" id="3.40.50.11860">
    <property type="entry name" value="Diphthamide synthesis DPH1/DPH2 domain 3"/>
    <property type="match status" value="1"/>
</dbReference>
<comment type="similarity">
    <text evidence="3 7">Belongs to the DPH1/DPH2 family. DPH2 subfamily.</text>
</comment>
<gene>
    <name evidence="9" type="ORF">EV356DRAFT_560033</name>
</gene>
<sequence length="591" mass="64515">MSATKVAPILSTPDTHVFGDPTPFIDVQSLPKLSDEQLHSQYEIHRTINEITVGGWKRIALQFPDEMLVDAPRVFEALSHGLEDARKRRKISHSSSEDGIENHDSGRNLVNYMGKLGIASEDLPEKVYILADTSYGACCVDEIAAEHVDADVVVHYGRACLSPTSRLPVIYVFTSKALDLEATTDTFIQTYPERDKKIVLMADIPYSHHLQQLYGLLQDEGYTNIFAPSIIHDPSSLLPNRTVPNDIKQDADKLHPYSLFHISEPPTSLLLTLSSRFESIYIYPTNSSSAFSLPSTRPPSRNETTNPQPLAPATTTPLLRRRYALLCTLPSVPIIGILIGTLSVRAYLPALQRIRQLIADVGKKSYTVVVGKVNAAKVANFAEVGAWVVVGCWESGLVDMKSGEGGGGRYWRPMVTPFELEVAFRGEAQRVWGGEWKGGFEGVGEEKGMGGGEERDGGVEGEDDGDGGEDGDEDRDSGSEEESAPPEFDLRTGRYISSARPVEMSSNKASNRGTKRGNGHAANALIKRATGDVARIGGEASPGAEFLRSMRTWQGLGSDFEIGYQEDGATVEEGRKGLARGYTVGDDDLRK</sequence>
<dbReference type="NCBIfam" id="TIGR00272">
    <property type="entry name" value="DPH2"/>
    <property type="match status" value="1"/>
</dbReference>
<evidence type="ECO:0000256" key="4">
    <source>
        <dbReference type="ARBA" id="ARBA00022723"/>
    </source>
</evidence>
<dbReference type="SFLD" id="SFLDS00032">
    <property type="entry name" value="Radical_SAM_3-amino-3-carboxyp"/>
    <property type="match status" value="1"/>
</dbReference>
<dbReference type="EMBL" id="ML991808">
    <property type="protein sequence ID" value="KAF2233256.1"/>
    <property type="molecule type" value="Genomic_DNA"/>
</dbReference>
<dbReference type="SFLD" id="SFLDF00408">
    <property type="entry name" value="Diphthamide_biosynthesis_famil"/>
    <property type="match status" value="1"/>
</dbReference>
<dbReference type="GO" id="GO:0051536">
    <property type="term" value="F:iron-sulfur cluster binding"/>
    <property type="evidence" value="ECO:0007669"/>
    <property type="project" value="UniProtKB-KW"/>
</dbReference>
<keyword evidence="6 7" id="KW-0411">Iron-sulfur</keyword>
<dbReference type="InterPro" id="IPR016435">
    <property type="entry name" value="DPH1/DPH2"/>
</dbReference>
<dbReference type="GO" id="GO:0017183">
    <property type="term" value="P:protein histidyl modification to diphthamide"/>
    <property type="evidence" value="ECO:0007669"/>
    <property type="project" value="UniProtKB-UniPathway"/>
</dbReference>
<dbReference type="PANTHER" id="PTHR10762:SF2">
    <property type="entry name" value="2-(3-AMINO-3-CARBOXYPROPYL)HISTIDINE SYNTHASE SUBUNIT 2"/>
    <property type="match status" value="1"/>
</dbReference>